<reference evidence="7" key="3">
    <citation type="submission" date="2025-09" db="UniProtKB">
        <authorList>
            <consortium name="Ensembl"/>
        </authorList>
    </citation>
    <scope>IDENTIFICATION</scope>
</reference>
<dbReference type="OrthoDB" id="10001926at2759"/>
<dbReference type="GO" id="GO:0002376">
    <property type="term" value="P:immune system process"/>
    <property type="evidence" value="ECO:0007669"/>
    <property type="project" value="UniProtKB-KW"/>
</dbReference>
<sequence>MHCSAAAVLLLLAVLSARTQAALLPHHISSLIPILQSLEVDDTPDIPSLVRALGGCGTPVCHTLLGDPTPTPKPIPELWKLLAHLLHPNATAAEHGLALAPDGSTVALAPLFAGIEVGLKRAAGWPGPIDQPYAALDPLYAVTITEALGTSFLMAQVNGTAALGPDGCWDDVDNPQSFTLLGPPSLVPDAVANGAMDGVLLGTRLAEEPIPLSILFRRYYGVENGITSGWPHSSRRRRDFGALTAVGKLEEEVVAMLRVLRGLSPTREIMEEFGEEEEADIAHRAAREFMEVYVECPAIIPRCMWGARPYRGTPRPLSPPLGSIYIHHTFVPSAPCRSFAACARDMRSMQLFHQDTRGWDDIGYSFVVGSDGYLYQGRGWHWVGAHTRGHNTKGYGVGYVGNFSASLPDPEAIALVRDGLIPCAVRAGWLHQNYTLHGHRQMVNTSCPGDALFQEIQTWHGFKSWSLAHQDTNPTNVDHVDPRLCGQQPNEYQTRWTLVHIDLNPMNSRSEDQKDPSPRGPQSNEFQTRRIPSTWTPTQGWQTRTLVFRTPVWTSPGSLPVAQQTVPVASNIP</sequence>
<evidence type="ECO:0000256" key="4">
    <source>
        <dbReference type="SAM" id="SignalP"/>
    </source>
</evidence>
<dbReference type="Pfam" id="PF01510">
    <property type="entry name" value="Amidase_2"/>
    <property type="match status" value="1"/>
</dbReference>
<evidence type="ECO:0000256" key="2">
    <source>
        <dbReference type="ARBA" id="ARBA00022859"/>
    </source>
</evidence>
<dbReference type="Gene3D" id="3.40.80.10">
    <property type="entry name" value="Peptidoglycan recognition protein-like"/>
    <property type="match status" value="1"/>
</dbReference>
<dbReference type="GO" id="GO:0008270">
    <property type="term" value="F:zinc ion binding"/>
    <property type="evidence" value="ECO:0007669"/>
    <property type="project" value="InterPro"/>
</dbReference>
<dbReference type="Proteomes" id="UP000001645">
    <property type="component" value="Unplaced"/>
</dbReference>
<evidence type="ECO:0000256" key="1">
    <source>
        <dbReference type="ARBA" id="ARBA00007553"/>
    </source>
</evidence>
<evidence type="ECO:0000313" key="7">
    <source>
        <dbReference type="Ensembl" id="ENSMGAP00000033698.1"/>
    </source>
</evidence>
<dbReference type="GO" id="GO:0009253">
    <property type="term" value="P:peptidoglycan catabolic process"/>
    <property type="evidence" value="ECO:0007669"/>
    <property type="project" value="InterPro"/>
</dbReference>
<dbReference type="GO" id="GO:0008745">
    <property type="term" value="F:N-acetylmuramoyl-L-alanine amidase activity"/>
    <property type="evidence" value="ECO:0007669"/>
    <property type="project" value="Ensembl"/>
</dbReference>
<gene>
    <name evidence="7" type="primary">PGLYRP2</name>
</gene>
<reference evidence="7" key="1">
    <citation type="journal article" date="2010" name="PLoS Biol.">
        <title>Multi-platform next-generation sequencing of the domestic turkey (Meleagris gallopavo): genome assembly and analysis.</title>
        <authorList>
            <person name="Dalloul R.A."/>
            <person name="Long J.A."/>
            <person name="Zimin A.V."/>
            <person name="Aslam L."/>
            <person name="Beal K."/>
            <person name="Blomberg L.A."/>
            <person name="Bouffard P."/>
            <person name="Burt D.W."/>
            <person name="Crasta O."/>
            <person name="Crooijmans R.P."/>
            <person name="Cooper K."/>
            <person name="Coulombe R.A."/>
            <person name="De S."/>
            <person name="Delany M.E."/>
            <person name="Dodgson J.B."/>
            <person name="Dong J.J."/>
            <person name="Evans C."/>
            <person name="Frederickson K.M."/>
            <person name="Flicek P."/>
            <person name="Florea L."/>
            <person name="Folkerts O."/>
            <person name="Groenen M.A."/>
            <person name="Harkins T.T."/>
            <person name="Herrero J."/>
            <person name="Hoffmann S."/>
            <person name="Megens H.J."/>
            <person name="Jiang A."/>
            <person name="de Jong P."/>
            <person name="Kaiser P."/>
            <person name="Kim H."/>
            <person name="Kim K.W."/>
            <person name="Kim S."/>
            <person name="Langenberger D."/>
            <person name="Lee M.K."/>
            <person name="Lee T."/>
            <person name="Mane S."/>
            <person name="Marcais G."/>
            <person name="Marz M."/>
            <person name="McElroy A.P."/>
            <person name="Modise T."/>
            <person name="Nefedov M."/>
            <person name="Notredame C."/>
            <person name="Paton I.R."/>
            <person name="Payne W.S."/>
            <person name="Pertea G."/>
            <person name="Prickett D."/>
            <person name="Puiu D."/>
            <person name="Qioa D."/>
            <person name="Raineri E."/>
            <person name="Ruffier M."/>
            <person name="Salzberg S.L."/>
            <person name="Schatz M.C."/>
            <person name="Scheuring C."/>
            <person name="Schmidt C.J."/>
            <person name="Schroeder S."/>
            <person name="Searle S.M."/>
            <person name="Smith E.J."/>
            <person name="Smith J."/>
            <person name="Sonstegard T.S."/>
            <person name="Stadler P.F."/>
            <person name="Tafer H."/>
            <person name="Tu Z.J."/>
            <person name="Van Tassell C.P."/>
            <person name="Vilella A.J."/>
            <person name="Williams K.P."/>
            <person name="Yorke J.A."/>
            <person name="Zhang L."/>
            <person name="Zhang H.B."/>
            <person name="Zhang X."/>
            <person name="Zhang Y."/>
            <person name="Reed K.M."/>
        </authorList>
    </citation>
    <scope>NUCLEOTIDE SEQUENCE [LARGE SCALE GENOMIC DNA]</scope>
</reference>
<feature type="region of interest" description="Disordered" evidence="3">
    <location>
        <begin position="506"/>
        <end position="537"/>
    </location>
</feature>
<feature type="domain" description="N-acetylmuramoyl-L-alanine amidase" evidence="5">
    <location>
        <begin position="309"/>
        <end position="449"/>
    </location>
</feature>
<dbReference type="GO" id="GO:0050727">
    <property type="term" value="P:regulation of inflammatory response"/>
    <property type="evidence" value="ECO:0007669"/>
    <property type="project" value="Ensembl"/>
</dbReference>
<dbReference type="PANTHER" id="PTHR11022:SF66">
    <property type="entry name" value="N-ACETYLMURAMOYL-L-ALANINE AMIDASE"/>
    <property type="match status" value="1"/>
</dbReference>
<keyword evidence="4" id="KW-0732">Signal</keyword>
<evidence type="ECO:0000313" key="8">
    <source>
        <dbReference type="Proteomes" id="UP000001645"/>
    </source>
</evidence>
<evidence type="ECO:0000259" key="5">
    <source>
        <dbReference type="SMART" id="SM00644"/>
    </source>
</evidence>
<reference evidence="7" key="2">
    <citation type="submission" date="2025-08" db="UniProtKB">
        <authorList>
            <consortium name="Ensembl"/>
        </authorList>
    </citation>
    <scope>IDENTIFICATION</scope>
</reference>
<keyword evidence="2" id="KW-0391">Immunity</keyword>
<dbReference type="GeneTree" id="ENSGT00940000158718"/>
<dbReference type="SUPFAM" id="SSF55846">
    <property type="entry name" value="N-acetylmuramoyl-L-alanine amidase-like"/>
    <property type="match status" value="1"/>
</dbReference>
<dbReference type="Bgee" id="ENSMGAG00000003825">
    <property type="expression patterns" value="Expressed in liver and 5 other cell types or tissues"/>
</dbReference>
<dbReference type="GO" id="GO:0032827">
    <property type="term" value="P:negative regulation of natural killer cell differentiation involved in immune response"/>
    <property type="evidence" value="ECO:0007669"/>
    <property type="project" value="Ensembl"/>
</dbReference>
<dbReference type="InterPro" id="IPR002502">
    <property type="entry name" value="Amidase_domain"/>
</dbReference>
<proteinExistence type="inferred from homology"/>
<feature type="compositionally biased region" description="Polar residues" evidence="3">
    <location>
        <begin position="520"/>
        <end position="537"/>
    </location>
</feature>
<dbReference type="FunFam" id="3.40.80.10:FF:000001">
    <property type="entry name" value="Peptidoglycan recognition protein 1"/>
    <property type="match status" value="1"/>
</dbReference>
<name>A0A803YPK0_MELGA</name>
<evidence type="ECO:0000259" key="6">
    <source>
        <dbReference type="SMART" id="SM00701"/>
    </source>
</evidence>
<dbReference type="GO" id="GO:0042834">
    <property type="term" value="F:peptidoglycan binding"/>
    <property type="evidence" value="ECO:0007669"/>
    <property type="project" value="Ensembl"/>
</dbReference>
<feature type="domain" description="Peptidoglycan recognition protein family" evidence="6">
    <location>
        <begin position="297"/>
        <end position="443"/>
    </location>
</feature>
<dbReference type="InterPro" id="IPR006619">
    <property type="entry name" value="PGRP_domain_met/bac"/>
</dbReference>
<dbReference type="InParanoid" id="A0A803YPK0"/>
<dbReference type="GO" id="GO:0016019">
    <property type="term" value="F:peptidoglycan immune receptor activity"/>
    <property type="evidence" value="ECO:0007669"/>
    <property type="project" value="Ensembl"/>
</dbReference>
<dbReference type="SMART" id="SM00644">
    <property type="entry name" value="Ami_2"/>
    <property type="match status" value="1"/>
</dbReference>
<dbReference type="InterPro" id="IPR015510">
    <property type="entry name" value="PGRP"/>
</dbReference>
<dbReference type="GO" id="GO:0050830">
    <property type="term" value="P:defense response to Gram-positive bacterium"/>
    <property type="evidence" value="ECO:0007669"/>
    <property type="project" value="Ensembl"/>
</dbReference>
<dbReference type="GO" id="GO:0032689">
    <property type="term" value="P:negative regulation of type II interferon production"/>
    <property type="evidence" value="ECO:0007669"/>
    <property type="project" value="Ensembl"/>
</dbReference>
<organism evidence="7 8">
    <name type="scientific">Meleagris gallopavo</name>
    <name type="common">Wild turkey</name>
    <dbReference type="NCBI Taxonomy" id="9103"/>
    <lineage>
        <taxon>Eukaryota</taxon>
        <taxon>Metazoa</taxon>
        <taxon>Chordata</taxon>
        <taxon>Craniata</taxon>
        <taxon>Vertebrata</taxon>
        <taxon>Euteleostomi</taxon>
        <taxon>Archelosauria</taxon>
        <taxon>Archosauria</taxon>
        <taxon>Dinosauria</taxon>
        <taxon>Saurischia</taxon>
        <taxon>Theropoda</taxon>
        <taxon>Coelurosauria</taxon>
        <taxon>Aves</taxon>
        <taxon>Neognathae</taxon>
        <taxon>Galloanserae</taxon>
        <taxon>Galliformes</taxon>
        <taxon>Phasianidae</taxon>
        <taxon>Meleagridinae</taxon>
        <taxon>Meleagris</taxon>
    </lineage>
</organism>
<dbReference type="AlphaFoldDB" id="A0A803YPK0"/>
<dbReference type="GO" id="GO:0016045">
    <property type="term" value="P:detection of bacterium"/>
    <property type="evidence" value="ECO:0007669"/>
    <property type="project" value="Ensembl"/>
</dbReference>
<dbReference type="CDD" id="cd06583">
    <property type="entry name" value="PGRP"/>
    <property type="match status" value="1"/>
</dbReference>
<feature type="chain" id="PRO_5033019054" evidence="4">
    <location>
        <begin position="22"/>
        <end position="573"/>
    </location>
</feature>
<feature type="signal peptide" evidence="4">
    <location>
        <begin position="1"/>
        <end position="21"/>
    </location>
</feature>
<protein>
    <submittedName>
        <fullName evidence="7">Peptidoglycan recognition protein 2</fullName>
    </submittedName>
</protein>
<dbReference type="InterPro" id="IPR036505">
    <property type="entry name" value="Amidase/PGRP_sf"/>
</dbReference>
<dbReference type="SMART" id="SM00701">
    <property type="entry name" value="PGRP"/>
    <property type="match status" value="1"/>
</dbReference>
<accession>A0A803YPK0</accession>
<dbReference type="PANTHER" id="PTHR11022">
    <property type="entry name" value="PEPTIDOGLYCAN RECOGNITION PROTEIN"/>
    <property type="match status" value="1"/>
</dbReference>
<comment type="similarity">
    <text evidence="1">Belongs to the N-acetylmuramoyl-L-alanine amidase 2 family.</text>
</comment>
<dbReference type="Ensembl" id="ENSMGAT00000025743.1">
    <property type="protein sequence ID" value="ENSMGAP00000033698.1"/>
    <property type="gene ID" value="ENSMGAG00000003825.3"/>
</dbReference>
<evidence type="ECO:0000256" key="3">
    <source>
        <dbReference type="SAM" id="MobiDB-lite"/>
    </source>
</evidence>
<keyword evidence="8" id="KW-1185">Reference proteome</keyword>
<dbReference type="GO" id="GO:0051701">
    <property type="term" value="P:biological process involved in interaction with host"/>
    <property type="evidence" value="ECO:0007669"/>
    <property type="project" value="Ensembl"/>
</dbReference>